<dbReference type="PROSITE" id="PS51892">
    <property type="entry name" value="SUBTILASE"/>
    <property type="match status" value="1"/>
</dbReference>
<evidence type="ECO:0000256" key="9">
    <source>
        <dbReference type="PROSITE-ProRule" id="PRU01240"/>
    </source>
</evidence>
<dbReference type="SUPFAM" id="SSF52743">
    <property type="entry name" value="Subtilisin-like"/>
    <property type="match status" value="1"/>
</dbReference>
<feature type="domain" description="Peptidase S8/S53" evidence="10">
    <location>
        <begin position="60"/>
        <end position="300"/>
    </location>
</feature>
<proteinExistence type="inferred from homology"/>
<evidence type="ECO:0000256" key="5">
    <source>
        <dbReference type="ARBA" id="ARBA00022670"/>
    </source>
</evidence>
<dbReference type="AlphaFoldDB" id="A0A9X9EUI6"/>
<dbReference type="InterPro" id="IPR050131">
    <property type="entry name" value="Peptidase_S8_subtilisin-like"/>
</dbReference>
<evidence type="ECO:0000259" key="10">
    <source>
        <dbReference type="Pfam" id="PF00082"/>
    </source>
</evidence>
<keyword evidence="7 9" id="KW-0720">Serine protease</keyword>
<feature type="active site" description="Charge relay system" evidence="9">
    <location>
        <position position="68"/>
    </location>
</feature>
<name>A0A9X9EUI6_9BACI</name>
<dbReference type="PROSITE" id="PS00136">
    <property type="entry name" value="SUBTILASE_ASP"/>
    <property type="match status" value="1"/>
</dbReference>
<dbReference type="InterPro" id="IPR023827">
    <property type="entry name" value="Peptidase_S8_Asp-AS"/>
</dbReference>
<evidence type="ECO:0000256" key="3">
    <source>
        <dbReference type="ARBA" id="ARBA00011073"/>
    </source>
</evidence>
<dbReference type="Gene3D" id="3.40.50.200">
    <property type="entry name" value="Peptidase S8/S53 domain"/>
    <property type="match status" value="1"/>
</dbReference>
<dbReference type="Proteomes" id="UP000309170">
    <property type="component" value="Unassembled WGS sequence"/>
</dbReference>
<dbReference type="GO" id="GO:0004252">
    <property type="term" value="F:serine-type endopeptidase activity"/>
    <property type="evidence" value="ECO:0007669"/>
    <property type="project" value="UniProtKB-UniRule"/>
</dbReference>
<keyword evidence="8" id="KW-0106">Calcium</keyword>
<protein>
    <submittedName>
        <fullName evidence="11">Peptidase S8</fullName>
    </submittedName>
</protein>
<evidence type="ECO:0000256" key="6">
    <source>
        <dbReference type="ARBA" id="ARBA00022801"/>
    </source>
</evidence>
<reference evidence="11 12" key="1">
    <citation type="journal article" date="2019" name="Environ. Microbiol.">
        <title>An active ?-lactamase is a part of an orchestrated cell wall stress resistance network of Bacillus subtilis and related rhizosphere species.</title>
        <authorList>
            <person name="Bucher T."/>
            <person name="Keren-Paz A."/>
            <person name="Hausser J."/>
            <person name="Olender T."/>
            <person name="Cytryn E."/>
            <person name="Kolodkin-Gal I."/>
        </authorList>
    </citation>
    <scope>NUCLEOTIDE SEQUENCE [LARGE SCALE GENOMIC DNA]</scope>
    <source>
        <strain evidence="11 12">I4</strain>
    </source>
</reference>
<evidence type="ECO:0000313" key="11">
    <source>
        <dbReference type="EMBL" id="TKH15904.1"/>
    </source>
</evidence>
<evidence type="ECO:0000256" key="7">
    <source>
        <dbReference type="ARBA" id="ARBA00022825"/>
    </source>
</evidence>
<feature type="active site" description="Charge relay system" evidence="9">
    <location>
        <position position="101"/>
    </location>
</feature>
<evidence type="ECO:0000256" key="4">
    <source>
        <dbReference type="ARBA" id="ARBA00022525"/>
    </source>
</evidence>
<evidence type="ECO:0000313" key="12">
    <source>
        <dbReference type="Proteomes" id="UP000309170"/>
    </source>
</evidence>
<keyword evidence="6 9" id="KW-0378">Hydrolase</keyword>
<organism evidence="11 12">
    <name type="scientific">Peribacillus simplex</name>
    <dbReference type="NCBI Taxonomy" id="1478"/>
    <lineage>
        <taxon>Bacteria</taxon>
        <taxon>Bacillati</taxon>
        <taxon>Bacillota</taxon>
        <taxon>Bacilli</taxon>
        <taxon>Bacillales</taxon>
        <taxon>Bacillaceae</taxon>
        <taxon>Peribacillus</taxon>
    </lineage>
</organism>
<comment type="caution">
    <text evidence="11">The sequence shown here is derived from an EMBL/GenBank/DDBJ whole genome shotgun (WGS) entry which is preliminary data.</text>
</comment>
<gene>
    <name evidence="11" type="ORF">FC678_01365</name>
</gene>
<sequence length="306" mass="33105">MALSILLMFLFALLYMELNSSRLVGKSQDEPLHQLKQQQIATHNKLFNNSSFESKSISKDKVVVAVLDSGINQNHTDLKGIVKKSFNALNNSNDLADNFGHGTAIAGLIASKNDDSIGISKNVDIYSVKVIQDNGEVNVSDFIFGLRWAIDENVDVINVSLGFNSGSKELKDIVDEAVNNGIIIVASSGNTNGLNAQYPARFENVISVGVVNEQLLPTNLSAIGKIDFVAPGTNLISLDNHGEYSKFSGSSFSTPLVSGVIVENLNNLDIEKGKNTFSEVMYLLKRNSKGINLNKEKVGNGVPTFP</sequence>
<dbReference type="PROSITE" id="PS00137">
    <property type="entry name" value="SUBTILASE_HIS"/>
    <property type="match status" value="1"/>
</dbReference>
<comment type="similarity">
    <text evidence="3 9">Belongs to the peptidase S8 family.</text>
</comment>
<evidence type="ECO:0000256" key="2">
    <source>
        <dbReference type="ARBA" id="ARBA00004613"/>
    </source>
</evidence>
<comment type="subcellular location">
    <subcellularLocation>
        <location evidence="2">Secreted</location>
    </subcellularLocation>
</comment>
<dbReference type="InterPro" id="IPR022398">
    <property type="entry name" value="Peptidase_S8_His-AS"/>
</dbReference>
<dbReference type="InterPro" id="IPR036852">
    <property type="entry name" value="Peptidase_S8/S53_dom_sf"/>
</dbReference>
<feature type="active site" description="Charge relay system" evidence="9">
    <location>
        <position position="251"/>
    </location>
</feature>
<keyword evidence="5 9" id="KW-0645">Protease</keyword>
<evidence type="ECO:0000256" key="8">
    <source>
        <dbReference type="ARBA" id="ARBA00022837"/>
    </source>
</evidence>
<dbReference type="InterPro" id="IPR000209">
    <property type="entry name" value="Peptidase_S8/S53_dom"/>
</dbReference>
<dbReference type="GO" id="GO:0006508">
    <property type="term" value="P:proteolysis"/>
    <property type="evidence" value="ECO:0007669"/>
    <property type="project" value="UniProtKB-KW"/>
</dbReference>
<dbReference type="PANTHER" id="PTHR43806:SF11">
    <property type="entry name" value="CEREVISIN-RELATED"/>
    <property type="match status" value="1"/>
</dbReference>
<dbReference type="PANTHER" id="PTHR43806">
    <property type="entry name" value="PEPTIDASE S8"/>
    <property type="match status" value="1"/>
</dbReference>
<dbReference type="InterPro" id="IPR015500">
    <property type="entry name" value="Peptidase_S8_subtilisin-rel"/>
</dbReference>
<dbReference type="GO" id="GO:0005576">
    <property type="term" value="C:extracellular region"/>
    <property type="evidence" value="ECO:0007669"/>
    <property type="project" value="UniProtKB-SubCell"/>
</dbReference>
<dbReference type="RefSeq" id="WP_137023066.1">
    <property type="nucleotide sequence ID" value="NZ_SZNT01000009.1"/>
</dbReference>
<comment type="cofactor">
    <cofactor evidence="1">
        <name>Ca(2+)</name>
        <dbReference type="ChEBI" id="CHEBI:29108"/>
    </cofactor>
</comment>
<accession>A0A9X9EUI6</accession>
<keyword evidence="4" id="KW-0964">Secreted</keyword>
<dbReference type="EMBL" id="SZNT01000009">
    <property type="protein sequence ID" value="TKH15904.1"/>
    <property type="molecule type" value="Genomic_DNA"/>
</dbReference>
<dbReference type="PRINTS" id="PR00723">
    <property type="entry name" value="SUBTILISIN"/>
</dbReference>
<evidence type="ECO:0000256" key="1">
    <source>
        <dbReference type="ARBA" id="ARBA00001913"/>
    </source>
</evidence>
<dbReference type="Pfam" id="PF00082">
    <property type="entry name" value="Peptidase_S8"/>
    <property type="match status" value="1"/>
</dbReference>